<dbReference type="Pfam" id="PF04237">
    <property type="entry name" value="YjbR"/>
    <property type="match status" value="1"/>
</dbReference>
<proteinExistence type="predicted"/>
<dbReference type="Proteomes" id="UP000660668">
    <property type="component" value="Unassembled WGS sequence"/>
</dbReference>
<dbReference type="InterPro" id="IPR058532">
    <property type="entry name" value="YjbR/MT2646/Rv2570-like"/>
</dbReference>
<comment type="caution">
    <text evidence="1">The sequence shown here is derived from an EMBL/GenBank/DDBJ whole genome shotgun (WGS) entry which is preliminary data.</text>
</comment>
<gene>
    <name evidence="1" type="ORF">ISU10_22605</name>
</gene>
<dbReference type="InterPro" id="IPR038056">
    <property type="entry name" value="YjbR-like_sf"/>
</dbReference>
<evidence type="ECO:0000313" key="1">
    <source>
        <dbReference type="EMBL" id="MBF4770572.1"/>
    </source>
</evidence>
<name>A0A930VTV6_9ACTN</name>
<dbReference type="EMBL" id="JADKPO010000067">
    <property type="protein sequence ID" value="MBF4770572.1"/>
    <property type="molecule type" value="Genomic_DNA"/>
</dbReference>
<organism evidence="1 2">
    <name type="scientific">Nocardioides agariphilus</name>
    <dbReference type="NCBI Taxonomy" id="433664"/>
    <lineage>
        <taxon>Bacteria</taxon>
        <taxon>Bacillati</taxon>
        <taxon>Actinomycetota</taxon>
        <taxon>Actinomycetes</taxon>
        <taxon>Propionibacteriales</taxon>
        <taxon>Nocardioidaceae</taxon>
        <taxon>Nocardioides</taxon>
    </lineage>
</organism>
<dbReference type="AlphaFoldDB" id="A0A930VTV6"/>
<keyword evidence="2" id="KW-1185">Reference proteome</keyword>
<sequence>MGVVDVAHLQVYCLAKPGAWPDNPWEHDYPVIKVGPEERGKIFAFLGSEGVGVKSGRSREVADEWLHRFPGDATVMAYIGRSGWNTLAFGGAIPDEDLLDAVDESYRLVVEGLPRKLRPEGWEG</sequence>
<evidence type="ECO:0000313" key="2">
    <source>
        <dbReference type="Proteomes" id="UP000660668"/>
    </source>
</evidence>
<reference evidence="1" key="1">
    <citation type="submission" date="2020-11" db="EMBL/GenBank/DDBJ databases">
        <title>Nocardioides cynanchi sp. nov., isolated from soil of rhizosphere of Cynanchum wilfordii.</title>
        <authorList>
            <person name="Lee J.-S."/>
            <person name="Suh M.K."/>
            <person name="Kim J.-S."/>
        </authorList>
    </citation>
    <scope>NUCLEOTIDE SEQUENCE</scope>
    <source>
        <strain evidence="1">KCTC 19276</strain>
    </source>
</reference>
<dbReference type="SUPFAM" id="SSF142906">
    <property type="entry name" value="YjbR-like"/>
    <property type="match status" value="1"/>
</dbReference>
<protein>
    <submittedName>
        <fullName evidence="1">MmcQ/YjbR family DNA-binding protein</fullName>
    </submittedName>
</protein>
<keyword evidence="1" id="KW-0238">DNA-binding</keyword>
<dbReference type="Gene3D" id="3.90.1150.30">
    <property type="match status" value="1"/>
</dbReference>
<dbReference type="GO" id="GO:0003677">
    <property type="term" value="F:DNA binding"/>
    <property type="evidence" value="ECO:0007669"/>
    <property type="project" value="UniProtKB-KW"/>
</dbReference>
<accession>A0A930VTV6</accession>